<keyword evidence="2" id="KW-1185">Reference proteome</keyword>
<protein>
    <submittedName>
        <fullName evidence="1">Uncharacterized protein</fullName>
    </submittedName>
</protein>
<evidence type="ECO:0000313" key="1">
    <source>
        <dbReference type="EMBL" id="BAU94679.1"/>
    </source>
</evidence>
<reference evidence="1 2" key="1">
    <citation type="submission" date="2016-02" db="EMBL/GenBank/DDBJ databases">
        <title>Corynebacterium glutamicum N24 whole genome sequencing project.</title>
        <authorList>
            <person name="Matsutani M."/>
            <person name="Nangtapong N."/>
            <person name="Yakushi T."/>
            <person name="Matsushita K."/>
        </authorList>
    </citation>
    <scope>NUCLEOTIDE SEQUENCE [LARGE SCALE GENOMIC DNA]</scope>
    <source>
        <strain evidence="1 2">N24</strain>
    </source>
</reference>
<proteinExistence type="predicted"/>
<accession>A0A160PLW0</accession>
<gene>
    <name evidence="1" type="ORF">N24_0417</name>
</gene>
<dbReference type="KEGG" id="csur:N24_0417"/>
<dbReference type="Proteomes" id="UP000218244">
    <property type="component" value="Chromosome"/>
</dbReference>
<organism evidence="1 2">
    <name type="scientific">Corynebacterium suranareeae</name>
    <dbReference type="NCBI Taxonomy" id="2506452"/>
    <lineage>
        <taxon>Bacteria</taxon>
        <taxon>Bacillati</taxon>
        <taxon>Actinomycetota</taxon>
        <taxon>Actinomycetes</taxon>
        <taxon>Mycobacteriales</taxon>
        <taxon>Corynebacteriaceae</taxon>
        <taxon>Corynebacterium</taxon>
    </lineage>
</organism>
<sequence length="55" mass="6336">MIEFLISRLSGFTFTPRASKLTTPSIAFKRFKSPDPYFESCEEFEPFEWPAGKIG</sequence>
<dbReference type="AlphaFoldDB" id="A0A160PLW0"/>
<dbReference type="EMBL" id="AP017369">
    <property type="protein sequence ID" value="BAU94679.1"/>
    <property type="molecule type" value="Genomic_DNA"/>
</dbReference>
<evidence type="ECO:0000313" key="2">
    <source>
        <dbReference type="Proteomes" id="UP000218244"/>
    </source>
</evidence>
<name>A0A160PLW0_9CORY</name>